<accession>A0A074WHE7</accession>
<gene>
    <name evidence="2" type="ORF">M437DRAFT_76055</name>
</gene>
<name>A0A074WHE7_AURM1</name>
<keyword evidence="3" id="KW-1185">Reference proteome</keyword>
<feature type="compositionally biased region" description="Basic and acidic residues" evidence="1">
    <location>
        <begin position="444"/>
        <end position="454"/>
    </location>
</feature>
<feature type="compositionally biased region" description="Acidic residues" evidence="1">
    <location>
        <begin position="89"/>
        <end position="103"/>
    </location>
</feature>
<proteinExistence type="predicted"/>
<dbReference type="Proteomes" id="UP000030672">
    <property type="component" value="Unassembled WGS sequence"/>
</dbReference>
<feature type="region of interest" description="Disordered" evidence="1">
    <location>
        <begin position="77"/>
        <end position="134"/>
    </location>
</feature>
<feature type="compositionally biased region" description="Basic and acidic residues" evidence="1">
    <location>
        <begin position="115"/>
        <end position="134"/>
    </location>
</feature>
<feature type="compositionally biased region" description="Polar residues" evidence="1">
    <location>
        <begin position="336"/>
        <end position="347"/>
    </location>
</feature>
<sequence>MLCLLSLYVIKAFDGSRFHGSEGCHDPRQHSRLAVSPLHPNWLFFLYSTTEGRRRSSLSAAFDNFRNKCRRTRIDSLLSPPKLDSGASNDEEESFNSPSDEEGVLLTTNSGDKSPGTRDGEHHEQAESTHSRCDSRLPEIVVDDCSFATGFGIGARDNDTSPDENNRLVSALADFTAEATEPEDFGRYFSLSRQSNDCQAADSNISPTETTTTELASLHSMSRLLQSDDSGSTLEFEIGVPLQRSLARTNLQQEWTTQVQTEPQTQEQSLLQSTYALLDEVVHETVLIEKEKDAGQEEEGAMRRGKATSLMKTVDGVRLDARPLVRHSGTAAPPHSSLQLCNLSGPSSPGLVDTRRQGVVGQPRPQLTSWFSSSSESSTDGIHLSLPSSRRRHIKKTDLSPPSTMLRRKRHQTTHDTRPLLSSPPPFSEPPKHSDITSAPRGTQVDKSRNKQMEYSHTPPSPRPKSTSAYTTLSSASSISNFHFTLNAKLDAAISTGAIKAHQVGVKERVRRLSGARRSLQQGWKAGGRVASEGARRMSGWGRGIGEAVVASGGVGVGWGDVAREGDDDVGRKSATMYYGGGFV</sequence>
<dbReference type="RefSeq" id="XP_040878909.1">
    <property type="nucleotide sequence ID" value="XM_041026545.1"/>
</dbReference>
<dbReference type="AlphaFoldDB" id="A0A074WHE7"/>
<protein>
    <submittedName>
        <fullName evidence="2">Uncharacterized protein</fullName>
    </submittedName>
</protein>
<dbReference type="HOGENOM" id="CLU_505231_0_0_1"/>
<feature type="compositionally biased region" description="Low complexity" evidence="1">
    <location>
        <begin position="369"/>
        <end position="378"/>
    </location>
</feature>
<evidence type="ECO:0000313" key="2">
    <source>
        <dbReference type="EMBL" id="KEQ61886.1"/>
    </source>
</evidence>
<organism evidence="2 3">
    <name type="scientific">Aureobasidium melanogenum (strain CBS 110374)</name>
    <name type="common">Aureobasidium pullulans var. melanogenum</name>
    <dbReference type="NCBI Taxonomy" id="1043003"/>
    <lineage>
        <taxon>Eukaryota</taxon>
        <taxon>Fungi</taxon>
        <taxon>Dikarya</taxon>
        <taxon>Ascomycota</taxon>
        <taxon>Pezizomycotina</taxon>
        <taxon>Dothideomycetes</taxon>
        <taxon>Dothideomycetidae</taxon>
        <taxon>Dothideales</taxon>
        <taxon>Saccotheciaceae</taxon>
        <taxon>Aureobasidium</taxon>
    </lineage>
</organism>
<feature type="region of interest" description="Disordered" evidence="1">
    <location>
        <begin position="327"/>
        <end position="470"/>
    </location>
</feature>
<evidence type="ECO:0000313" key="3">
    <source>
        <dbReference type="Proteomes" id="UP000030672"/>
    </source>
</evidence>
<reference evidence="2 3" key="1">
    <citation type="journal article" date="2014" name="BMC Genomics">
        <title>Genome sequencing of four Aureobasidium pullulans varieties: biotechnological potential, stress tolerance, and description of new species.</title>
        <authorList>
            <person name="Gostin Ar C."/>
            <person name="Ohm R.A."/>
            <person name="Kogej T."/>
            <person name="Sonjak S."/>
            <person name="Turk M."/>
            <person name="Zajc J."/>
            <person name="Zalar P."/>
            <person name="Grube M."/>
            <person name="Sun H."/>
            <person name="Han J."/>
            <person name="Sharma A."/>
            <person name="Chiniquy J."/>
            <person name="Ngan C.Y."/>
            <person name="Lipzen A."/>
            <person name="Barry K."/>
            <person name="Grigoriev I.V."/>
            <person name="Gunde-Cimerman N."/>
        </authorList>
    </citation>
    <scope>NUCLEOTIDE SEQUENCE [LARGE SCALE GENOMIC DNA]</scope>
    <source>
        <strain evidence="2 3">CBS 110374</strain>
    </source>
</reference>
<dbReference type="EMBL" id="KL584836">
    <property type="protein sequence ID" value="KEQ61886.1"/>
    <property type="molecule type" value="Genomic_DNA"/>
</dbReference>
<dbReference type="GeneID" id="63919918"/>
<evidence type="ECO:0000256" key="1">
    <source>
        <dbReference type="SAM" id="MobiDB-lite"/>
    </source>
</evidence>